<reference evidence="2 3" key="1">
    <citation type="submission" date="2014-04" db="EMBL/GenBank/DDBJ databases">
        <authorList>
            <consortium name="DOE Joint Genome Institute"/>
            <person name="Kuo A."/>
            <person name="Kohler A."/>
            <person name="Jargeat P."/>
            <person name="Nagy L.G."/>
            <person name="Floudas D."/>
            <person name="Copeland A."/>
            <person name="Barry K.W."/>
            <person name="Cichocki N."/>
            <person name="Veneault-Fourrey C."/>
            <person name="LaButti K."/>
            <person name="Lindquist E.A."/>
            <person name="Lipzen A."/>
            <person name="Lundell T."/>
            <person name="Morin E."/>
            <person name="Murat C."/>
            <person name="Sun H."/>
            <person name="Tunlid A."/>
            <person name="Henrissat B."/>
            <person name="Grigoriev I.V."/>
            <person name="Hibbett D.S."/>
            <person name="Martin F."/>
            <person name="Nordberg H.P."/>
            <person name="Cantor M.N."/>
            <person name="Hua S.X."/>
        </authorList>
    </citation>
    <scope>NUCLEOTIDE SEQUENCE [LARGE SCALE GENOMIC DNA]</scope>
    <source>
        <strain evidence="2 3">Ve08.2h10</strain>
    </source>
</reference>
<dbReference type="HOGENOM" id="CLU_052398_1_0_1"/>
<proteinExistence type="predicted"/>
<protein>
    <submittedName>
        <fullName evidence="2">Uncharacterized protein</fullName>
    </submittedName>
</protein>
<feature type="coiled-coil region" evidence="1">
    <location>
        <begin position="74"/>
        <end position="101"/>
    </location>
</feature>
<sequence>MADPSNEVCPDFTLDCYQPLCNALMAHAENPQQVFEDMVQMWTVEHNQWVATWIERQCTEALLAEEANEVHLLQERESKHLAEAEAERERAEVEKKKPKMNNFDDEVEVGNVIIPHPSQYMILKLKNYEFIELWYFSPKGCRDVAKSSSSIMEDTFGISKVDDILTMHHVAALKQSCNVVNDCNLPILDFFCAKNSFLVHVEHAGWLKKHINALVEFFWHLKNHPIFNCRHGNTVILLYAHHVRRSWHNNLKCGTAFNISKVNDTLMNAFNKEVVDLRRNDVLRKASLPPPISSPSVRRTN</sequence>
<evidence type="ECO:0000313" key="2">
    <source>
        <dbReference type="EMBL" id="KIK79965.1"/>
    </source>
</evidence>
<organism evidence="2 3">
    <name type="scientific">Paxillus rubicundulus Ve08.2h10</name>
    <dbReference type="NCBI Taxonomy" id="930991"/>
    <lineage>
        <taxon>Eukaryota</taxon>
        <taxon>Fungi</taxon>
        <taxon>Dikarya</taxon>
        <taxon>Basidiomycota</taxon>
        <taxon>Agaricomycotina</taxon>
        <taxon>Agaricomycetes</taxon>
        <taxon>Agaricomycetidae</taxon>
        <taxon>Boletales</taxon>
        <taxon>Paxilineae</taxon>
        <taxon>Paxillaceae</taxon>
        <taxon>Paxillus</taxon>
    </lineage>
</organism>
<evidence type="ECO:0000256" key="1">
    <source>
        <dbReference type="SAM" id="Coils"/>
    </source>
</evidence>
<dbReference type="EMBL" id="KN826137">
    <property type="protein sequence ID" value="KIK79965.1"/>
    <property type="molecule type" value="Genomic_DNA"/>
</dbReference>
<evidence type="ECO:0000313" key="3">
    <source>
        <dbReference type="Proteomes" id="UP000054538"/>
    </source>
</evidence>
<reference evidence="3" key="2">
    <citation type="submission" date="2015-01" db="EMBL/GenBank/DDBJ databases">
        <title>Evolutionary Origins and Diversification of the Mycorrhizal Mutualists.</title>
        <authorList>
            <consortium name="DOE Joint Genome Institute"/>
            <consortium name="Mycorrhizal Genomics Consortium"/>
            <person name="Kohler A."/>
            <person name="Kuo A."/>
            <person name="Nagy L.G."/>
            <person name="Floudas D."/>
            <person name="Copeland A."/>
            <person name="Barry K.W."/>
            <person name="Cichocki N."/>
            <person name="Veneault-Fourrey C."/>
            <person name="LaButti K."/>
            <person name="Lindquist E.A."/>
            <person name="Lipzen A."/>
            <person name="Lundell T."/>
            <person name="Morin E."/>
            <person name="Murat C."/>
            <person name="Riley R."/>
            <person name="Ohm R."/>
            <person name="Sun H."/>
            <person name="Tunlid A."/>
            <person name="Henrissat B."/>
            <person name="Grigoriev I.V."/>
            <person name="Hibbett D.S."/>
            <person name="Martin F."/>
        </authorList>
    </citation>
    <scope>NUCLEOTIDE SEQUENCE [LARGE SCALE GENOMIC DNA]</scope>
    <source>
        <strain evidence="3">Ve08.2h10</strain>
    </source>
</reference>
<accession>A0A0D0DN75</accession>
<dbReference type="OrthoDB" id="2688210at2759"/>
<keyword evidence="1" id="KW-0175">Coiled coil</keyword>
<dbReference type="AlphaFoldDB" id="A0A0D0DN75"/>
<gene>
    <name evidence="2" type="ORF">PAXRUDRAFT_16044</name>
</gene>
<name>A0A0D0DN75_9AGAM</name>
<keyword evidence="3" id="KW-1185">Reference proteome</keyword>
<dbReference type="InParanoid" id="A0A0D0DN75"/>
<dbReference type="Proteomes" id="UP000054538">
    <property type="component" value="Unassembled WGS sequence"/>
</dbReference>